<name>A0A7W8LPV5_9DEIO</name>
<proteinExistence type="predicted"/>
<evidence type="ECO:0000259" key="1">
    <source>
        <dbReference type="Pfam" id="PF09339"/>
    </source>
</evidence>
<comment type="caution">
    <text evidence="2">The sequence shown here is derived from an EMBL/GenBank/DDBJ whole genome shotgun (WGS) entry which is preliminary data.</text>
</comment>
<dbReference type="InterPro" id="IPR036388">
    <property type="entry name" value="WH-like_DNA-bd_sf"/>
</dbReference>
<organism evidence="2 3">
    <name type="scientific">Deinococcus budaensis</name>
    <dbReference type="NCBI Taxonomy" id="1665626"/>
    <lineage>
        <taxon>Bacteria</taxon>
        <taxon>Thermotogati</taxon>
        <taxon>Deinococcota</taxon>
        <taxon>Deinococci</taxon>
        <taxon>Deinococcales</taxon>
        <taxon>Deinococcaceae</taxon>
        <taxon>Deinococcus</taxon>
    </lineage>
</organism>
<accession>A0A7W8LPV5</accession>
<evidence type="ECO:0000313" key="3">
    <source>
        <dbReference type="Proteomes" id="UP000525389"/>
    </source>
</evidence>
<dbReference type="GO" id="GO:0003677">
    <property type="term" value="F:DNA binding"/>
    <property type="evidence" value="ECO:0007669"/>
    <property type="project" value="InterPro"/>
</dbReference>
<dbReference type="Proteomes" id="UP000525389">
    <property type="component" value="Unassembled WGS sequence"/>
</dbReference>
<dbReference type="Gene3D" id="1.10.10.10">
    <property type="entry name" value="Winged helix-like DNA-binding domain superfamily/Winged helix DNA-binding domain"/>
    <property type="match status" value="1"/>
</dbReference>
<dbReference type="RefSeq" id="WP_184027283.1">
    <property type="nucleotide sequence ID" value="NZ_JACHFN010000004.1"/>
</dbReference>
<keyword evidence="3" id="KW-1185">Reference proteome</keyword>
<dbReference type="InterPro" id="IPR036390">
    <property type="entry name" value="WH_DNA-bd_sf"/>
</dbReference>
<gene>
    <name evidence="2" type="ORF">HNQ09_001445</name>
</gene>
<dbReference type="AlphaFoldDB" id="A0A7W8LPV5"/>
<dbReference type="InterPro" id="IPR005471">
    <property type="entry name" value="Tscrpt_reg_IclR_N"/>
</dbReference>
<dbReference type="Pfam" id="PF09339">
    <property type="entry name" value="HTH_IclR"/>
    <property type="match status" value="1"/>
</dbReference>
<protein>
    <recommendedName>
        <fullName evidence="1">HTH iclR-type domain-containing protein</fullName>
    </recommendedName>
</protein>
<dbReference type="SUPFAM" id="SSF46785">
    <property type="entry name" value="Winged helix' DNA-binding domain"/>
    <property type="match status" value="1"/>
</dbReference>
<feature type="domain" description="HTH iclR-type" evidence="1">
    <location>
        <begin position="32"/>
        <end position="64"/>
    </location>
</feature>
<reference evidence="2 3" key="1">
    <citation type="submission" date="2020-08" db="EMBL/GenBank/DDBJ databases">
        <title>Genomic Encyclopedia of Type Strains, Phase IV (KMG-IV): sequencing the most valuable type-strain genomes for metagenomic binning, comparative biology and taxonomic classification.</title>
        <authorList>
            <person name="Goeker M."/>
        </authorList>
    </citation>
    <scope>NUCLEOTIDE SEQUENCE [LARGE SCALE GENOMIC DNA]</scope>
    <source>
        <strain evidence="2 3">DSM 101791</strain>
    </source>
</reference>
<dbReference type="EMBL" id="JACHFN010000004">
    <property type="protein sequence ID" value="MBB5234007.1"/>
    <property type="molecule type" value="Genomic_DNA"/>
</dbReference>
<sequence length="222" mass="24723">MASDWQTVTQPAAVRVLLSARYQPVLRRLMLGEWAVADLARACGLPLNAAHHRVQTLVKQGLVAVTRTRPRRGRPVRLYRAAAEAFFVPYAATPAASPEALVAQREQDFTRRFDQALLALGQSLVRDEREIGVRLYREGHQVVQDLTPQAGHFDPAALLQPQQPAVALISEPLRLSREEAKTLQRELAELYGRYAGRPGPGSYLLRLHLMPAAGDPEDRSRL</sequence>
<evidence type="ECO:0000313" key="2">
    <source>
        <dbReference type="EMBL" id="MBB5234007.1"/>
    </source>
</evidence>
<dbReference type="GO" id="GO:0006355">
    <property type="term" value="P:regulation of DNA-templated transcription"/>
    <property type="evidence" value="ECO:0007669"/>
    <property type="project" value="InterPro"/>
</dbReference>